<feature type="binding site" evidence="1">
    <location>
        <position position="22"/>
    </location>
    <ligand>
        <name>Mg(2+)</name>
        <dbReference type="ChEBI" id="CHEBI:18420"/>
        <label>4</label>
    </ligand>
</feature>
<evidence type="ECO:0000256" key="1">
    <source>
        <dbReference type="HAMAP-Rule" id="MF_02128"/>
    </source>
</evidence>
<evidence type="ECO:0000259" key="4">
    <source>
        <dbReference type="Pfam" id="PF02769"/>
    </source>
</evidence>
<dbReference type="PANTHER" id="PTHR30270">
    <property type="entry name" value="THIAMINE-MONOPHOSPHATE KINASE"/>
    <property type="match status" value="1"/>
</dbReference>
<dbReference type="NCBIfam" id="TIGR01379">
    <property type="entry name" value="thiL"/>
    <property type="match status" value="1"/>
</dbReference>
<dbReference type="InterPro" id="IPR036676">
    <property type="entry name" value="PurM-like_C_sf"/>
</dbReference>
<dbReference type="UniPathway" id="UPA00060">
    <property type="reaction ID" value="UER00142"/>
</dbReference>
<protein>
    <recommendedName>
        <fullName evidence="1">Thiamine-monophosphate kinase</fullName>
        <shortName evidence="1">TMP kinase</shortName>
        <shortName evidence="1">Thiamine-phosphate kinase</shortName>
        <ecNumber evidence="1">2.7.4.16</ecNumber>
    </recommendedName>
</protein>
<keyword evidence="1" id="KW-0067">ATP-binding</keyword>
<comment type="catalytic activity">
    <reaction evidence="1">
        <text>thiamine phosphate + ATP = thiamine diphosphate + ADP</text>
        <dbReference type="Rhea" id="RHEA:15913"/>
        <dbReference type="ChEBI" id="CHEBI:30616"/>
        <dbReference type="ChEBI" id="CHEBI:37575"/>
        <dbReference type="ChEBI" id="CHEBI:58937"/>
        <dbReference type="ChEBI" id="CHEBI:456216"/>
        <dbReference type="EC" id="2.7.4.16"/>
    </reaction>
</comment>
<dbReference type="GO" id="GO:0000287">
    <property type="term" value="F:magnesium ion binding"/>
    <property type="evidence" value="ECO:0007669"/>
    <property type="project" value="UniProtKB-UniRule"/>
</dbReference>
<dbReference type="CDD" id="cd02194">
    <property type="entry name" value="ThiL"/>
    <property type="match status" value="1"/>
</dbReference>
<feature type="domain" description="PurM-like N-terminal" evidence="3">
    <location>
        <begin position="21"/>
        <end position="128"/>
    </location>
</feature>
<proteinExistence type="inferred from homology"/>
<comment type="miscellaneous">
    <text evidence="1">Reaction mechanism of ThiL seems to utilize a direct, inline transfer of the gamma-phosphate of ATP to TMP rather than a phosphorylated enzyme intermediate.</text>
</comment>
<feature type="domain" description="PurM-like C-terminal" evidence="4">
    <location>
        <begin position="140"/>
        <end position="223"/>
    </location>
</feature>
<dbReference type="Pfam" id="PF00586">
    <property type="entry name" value="AIRS"/>
    <property type="match status" value="1"/>
</dbReference>
<keyword evidence="1" id="KW-0479">Metal-binding</keyword>
<evidence type="ECO:0000313" key="5">
    <source>
        <dbReference type="EMBL" id="KUL02086.1"/>
    </source>
</evidence>
<feature type="binding site" evidence="1">
    <location>
        <begin position="110"/>
        <end position="111"/>
    </location>
    <ligand>
        <name>ATP</name>
        <dbReference type="ChEBI" id="CHEBI:30616"/>
    </ligand>
</feature>
<gene>
    <name evidence="1" type="primary">thiL</name>
    <name evidence="5" type="ORF">XE10_0813</name>
</gene>
<evidence type="ECO:0000256" key="2">
    <source>
        <dbReference type="SAM" id="MobiDB-lite"/>
    </source>
</evidence>
<dbReference type="GO" id="GO:0009229">
    <property type="term" value="P:thiamine diphosphate biosynthetic process"/>
    <property type="evidence" value="ECO:0007669"/>
    <property type="project" value="UniProtKB-UniRule"/>
</dbReference>
<reference evidence="6" key="1">
    <citation type="journal article" date="2015" name="MBio">
        <title>Genome-Resolved Metagenomic Analysis Reveals Roles for Candidate Phyla and Other Microbial Community Members in Biogeochemical Transformations in Oil Reservoirs.</title>
        <authorList>
            <person name="Hu P."/>
            <person name="Tom L."/>
            <person name="Singh A."/>
            <person name="Thomas B.C."/>
            <person name="Baker B.J."/>
            <person name="Piceno Y.M."/>
            <person name="Andersen G.L."/>
            <person name="Banfield J.F."/>
        </authorList>
    </citation>
    <scope>NUCLEOTIDE SEQUENCE [LARGE SCALE GENOMIC DNA]</scope>
</reference>
<feature type="binding site" evidence="1">
    <location>
        <position position="38"/>
    </location>
    <ligand>
        <name>Mg(2+)</name>
        <dbReference type="ChEBI" id="CHEBI:18420"/>
        <label>1</label>
    </ligand>
</feature>
<feature type="region of interest" description="Disordered" evidence="2">
    <location>
        <begin position="356"/>
        <end position="377"/>
    </location>
</feature>
<comment type="function">
    <text evidence="1">Catalyzes the ATP-dependent phosphorylation of thiamine-monophosphate (TMP) to form thiamine-pyrophosphate (TPP), the active form of vitamin B1.</text>
</comment>
<organism evidence="5 6">
    <name type="scientific">Methanoculleus marisnigri</name>
    <dbReference type="NCBI Taxonomy" id="2198"/>
    <lineage>
        <taxon>Archaea</taxon>
        <taxon>Methanobacteriati</taxon>
        <taxon>Methanobacteriota</taxon>
        <taxon>Stenosarchaea group</taxon>
        <taxon>Methanomicrobia</taxon>
        <taxon>Methanomicrobiales</taxon>
        <taxon>Methanomicrobiaceae</taxon>
        <taxon>Methanoculleus</taxon>
    </lineage>
</organism>
<keyword evidence="1" id="KW-0547">Nucleotide-binding</keyword>
<comment type="pathway">
    <text evidence="1">Cofactor biosynthesis; thiamine diphosphate biosynthesis; thiamine diphosphate from thiamine phosphate: step 1/1.</text>
</comment>
<dbReference type="HAMAP" id="MF_02128">
    <property type="entry name" value="TMP_kinase"/>
    <property type="match status" value="1"/>
</dbReference>
<feature type="binding site" evidence="1">
    <location>
        <position position="36"/>
    </location>
    <ligand>
        <name>Mg(2+)</name>
        <dbReference type="ChEBI" id="CHEBI:18420"/>
        <label>4</label>
    </ligand>
</feature>
<dbReference type="EC" id="2.7.4.16" evidence="1"/>
<dbReference type="Gene3D" id="3.30.1330.10">
    <property type="entry name" value="PurM-like, N-terminal domain"/>
    <property type="match status" value="1"/>
</dbReference>
<feature type="binding site" evidence="1">
    <location>
        <position position="193"/>
    </location>
    <ligand>
        <name>ATP</name>
        <dbReference type="ChEBI" id="CHEBI:30616"/>
    </ligand>
</feature>
<feature type="binding site" evidence="1">
    <location>
        <position position="194"/>
    </location>
    <ligand>
        <name>Mg(2+)</name>
        <dbReference type="ChEBI" id="CHEBI:18420"/>
        <label>5</label>
    </ligand>
</feature>
<dbReference type="InterPro" id="IPR006283">
    <property type="entry name" value="ThiL-like"/>
</dbReference>
<feature type="binding site" evidence="1">
    <location>
        <position position="22"/>
    </location>
    <ligand>
        <name>Mg(2+)</name>
        <dbReference type="ChEBI" id="CHEBI:18420"/>
        <label>3</label>
    </ligand>
</feature>
<dbReference type="GO" id="GO:0009228">
    <property type="term" value="P:thiamine biosynthetic process"/>
    <property type="evidence" value="ECO:0007669"/>
    <property type="project" value="UniProtKB-KW"/>
</dbReference>
<comment type="caution">
    <text evidence="5">The sequence shown here is derived from an EMBL/GenBank/DDBJ whole genome shotgun (WGS) entry which is preliminary data.</text>
</comment>
<keyword evidence="1" id="KW-0460">Magnesium</keyword>
<dbReference type="SUPFAM" id="SSF55326">
    <property type="entry name" value="PurM N-terminal domain-like"/>
    <property type="match status" value="1"/>
</dbReference>
<keyword evidence="1" id="KW-0808">Transferase</keyword>
<dbReference type="GO" id="GO:0005524">
    <property type="term" value="F:ATP binding"/>
    <property type="evidence" value="ECO:0007669"/>
    <property type="project" value="UniProtKB-UniRule"/>
</dbReference>
<dbReference type="InterPro" id="IPR010918">
    <property type="entry name" value="PurM-like_C_dom"/>
</dbReference>
<sequence length="377" mass="40234">MDERSLHRLIGTIIAPERLEDDCAVIPCGNLAMVASTDMLHETTDFPAGMTDWQVGWMAVAVTLSDIASMGAAPGQVLLAVGLDRPQRLRGIMEGARDCSIAFGAELVGGDLDAHRELTIVSTGLGTVAPEYLVRRRGARPGDVIAVTGPLGEAQAALNGYGRHMKELLEPQPRVKEGLALGRAGVSAMMDISDGLALSLHDLLAVNDCGFSIDTARLPLPTGVPEDEGRALALYGGGDFELLFCAPPGILPVQGVETHVIGEAVVERTVHGGVPEDGEGEECLSAVNNRCEHHQRPCDVQGDRHHPLGEPGEDIERREGLESVDLRLNGGIVGDEGHRPITGEGYIREHAREHEECNDHALDAAPTDPEEEAMRPR</sequence>
<dbReference type="InterPro" id="IPR036921">
    <property type="entry name" value="PurM-like_N_sf"/>
</dbReference>
<evidence type="ECO:0000259" key="3">
    <source>
        <dbReference type="Pfam" id="PF00586"/>
    </source>
</evidence>
<feature type="binding site" evidence="1">
    <location>
        <position position="191"/>
    </location>
    <ligand>
        <name>Mg(2+)</name>
        <dbReference type="ChEBI" id="CHEBI:18420"/>
        <label>3</label>
    </ligand>
</feature>
<feature type="binding site" evidence="1">
    <location>
        <position position="45"/>
    </location>
    <ligand>
        <name>substrate</name>
    </ligand>
</feature>
<dbReference type="GO" id="GO:0009030">
    <property type="term" value="F:thiamine-phosphate kinase activity"/>
    <property type="evidence" value="ECO:0007669"/>
    <property type="project" value="UniProtKB-UniRule"/>
</dbReference>
<dbReference type="AlphaFoldDB" id="A0A124G548"/>
<feature type="binding site" evidence="1">
    <location>
        <position position="111"/>
    </location>
    <ligand>
        <name>Mg(2+)</name>
        <dbReference type="ChEBI" id="CHEBI:18420"/>
        <label>1</label>
    </ligand>
</feature>
<feature type="binding site" evidence="1">
    <location>
        <position position="37"/>
    </location>
    <ligand>
        <name>Mg(2+)</name>
        <dbReference type="ChEBI" id="CHEBI:18420"/>
        <label>1</label>
    </ligand>
</feature>
<dbReference type="InterPro" id="IPR016188">
    <property type="entry name" value="PurM-like_N"/>
</dbReference>
<dbReference type="PANTHER" id="PTHR30270:SF3">
    <property type="entry name" value="THIAMINE-MONOPHOSPHATE KINASE"/>
    <property type="match status" value="1"/>
</dbReference>
<feature type="binding site" evidence="1">
    <location>
        <position position="66"/>
    </location>
    <ligand>
        <name>Mg(2+)</name>
        <dbReference type="ChEBI" id="CHEBI:18420"/>
        <label>3</label>
    </ligand>
</feature>
<dbReference type="EMBL" id="LGHE01000073">
    <property type="protein sequence ID" value="KUL02086.1"/>
    <property type="molecule type" value="Genomic_DNA"/>
</dbReference>
<comment type="caution">
    <text evidence="1">Lacks conserved residue(s) required for the propagation of feature annotation.</text>
</comment>
<keyword evidence="1" id="KW-0784">Thiamine biosynthesis</keyword>
<dbReference type="Gene3D" id="3.90.650.10">
    <property type="entry name" value="PurM-like C-terminal domain"/>
    <property type="match status" value="1"/>
</dbReference>
<keyword evidence="1 5" id="KW-0418">Kinase</keyword>
<feature type="binding site" evidence="1">
    <location>
        <position position="66"/>
    </location>
    <ligand>
        <name>Mg(2+)</name>
        <dbReference type="ChEBI" id="CHEBI:18420"/>
        <label>2</label>
    </ligand>
</feature>
<feature type="binding site" evidence="1">
    <location>
        <position position="38"/>
    </location>
    <ligand>
        <name>Mg(2+)</name>
        <dbReference type="ChEBI" id="CHEBI:18420"/>
        <label>2</label>
    </ligand>
</feature>
<feature type="binding site" evidence="1">
    <location>
        <position position="136"/>
    </location>
    <ligand>
        <name>ATP</name>
        <dbReference type="ChEBI" id="CHEBI:30616"/>
    </ligand>
</feature>
<accession>A0A124G548</accession>
<feature type="binding site" evidence="1">
    <location>
        <position position="66"/>
    </location>
    <ligand>
        <name>Mg(2+)</name>
        <dbReference type="ChEBI" id="CHEBI:18420"/>
        <label>4</label>
    </ligand>
</feature>
<name>A0A124G548_9EURY</name>
<dbReference type="Proteomes" id="UP000054598">
    <property type="component" value="Unassembled WGS sequence"/>
</dbReference>
<dbReference type="PATRIC" id="fig|2198.3.peg.658"/>
<dbReference type="SUPFAM" id="SSF56042">
    <property type="entry name" value="PurM C-terminal domain-like"/>
    <property type="match status" value="1"/>
</dbReference>
<evidence type="ECO:0000313" key="6">
    <source>
        <dbReference type="Proteomes" id="UP000054598"/>
    </source>
</evidence>
<dbReference type="Pfam" id="PF02769">
    <property type="entry name" value="AIRS_C"/>
    <property type="match status" value="1"/>
</dbReference>
<comment type="similarity">
    <text evidence="1">Belongs to the thiamine-monophosphate kinase family.</text>
</comment>